<dbReference type="GO" id="GO:0008233">
    <property type="term" value="F:peptidase activity"/>
    <property type="evidence" value="ECO:0007669"/>
    <property type="project" value="UniProtKB-KW"/>
</dbReference>
<dbReference type="Gene3D" id="2.30.42.10">
    <property type="match status" value="1"/>
</dbReference>
<dbReference type="PATRIC" id="fig|582515.4.peg.839"/>
<dbReference type="RefSeq" id="WP_022604851.1">
    <property type="nucleotide sequence ID" value="NZ_ASSJ01000017.1"/>
</dbReference>
<keyword evidence="3" id="KW-0645">Protease</keyword>
<feature type="domain" description="Peptidase M61 N-terminal" evidence="2">
    <location>
        <begin position="20"/>
        <end position="186"/>
    </location>
</feature>
<organism evidence="3 4">
    <name type="scientific">Rubidibacter lacunae KORDI 51-2</name>
    <dbReference type="NCBI Taxonomy" id="582515"/>
    <lineage>
        <taxon>Bacteria</taxon>
        <taxon>Bacillati</taxon>
        <taxon>Cyanobacteriota</taxon>
        <taxon>Cyanophyceae</taxon>
        <taxon>Oscillatoriophycideae</taxon>
        <taxon>Chroococcales</taxon>
        <taxon>Aphanothecaceae</taxon>
        <taxon>Rubidibacter</taxon>
    </lineage>
</organism>
<accession>U5DL89</accession>
<dbReference type="Pfam" id="PF17899">
    <property type="entry name" value="Peptidase_M61_N"/>
    <property type="match status" value="1"/>
</dbReference>
<feature type="domain" description="Peptidase M61 catalytic" evidence="1">
    <location>
        <begin position="276"/>
        <end position="392"/>
    </location>
</feature>
<dbReference type="InterPro" id="IPR024191">
    <property type="entry name" value="Peptidase_M61"/>
</dbReference>
<proteinExistence type="predicted"/>
<dbReference type="InterPro" id="IPR040756">
    <property type="entry name" value="Peptidase_M61_N"/>
</dbReference>
<dbReference type="OrthoDB" id="9778516at2"/>
<dbReference type="SUPFAM" id="SSF55486">
    <property type="entry name" value="Metalloproteases ('zincins'), catalytic domain"/>
    <property type="match status" value="1"/>
</dbReference>
<evidence type="ECO:0000259" key="2">
    <source>
        <dbReference type="Pfam" id="PF17899"/>
    </source>
</evidence>
<dbReference type="InterPro" id="IPR007963">
    <property type="entry name" value="Peptidase_M61_catalytic"/>
</dbReference>
<dbReference type="AlphaFoldDB" id="U5DL89"/>
<dbReference type="InParanoid" id="U5DL89"/>
<reference evidence="3 4" key="1">
    <citation type="submission" date="2013-05" db="EMBL/GenBank/DDBJ databases">
        <title>Draft genome sequence of Rubidibacter lacunae KORDI 51-2.</title>
        <authorList>
            <person name="Choi D.H."/>
            <person name="Noh J.H."/>
            <person name="Kwon K.-K."/>
            <person name="Lee J.-H."/>
            <person name="Ryu J.-Y."/>
        </authorList>
    </citation>
    <scope>NUCLEOTIDE SEQUENCE [LARGE SCALE GENOMIC DNA]</scope>
    <source>
        <strain evidence="3 4">KORDI 51-2</strain>
    </source>
</reference>
<dbReference type="Gene3D" id="2.60.40.3650">
    <property type="match status" value="1"/>
</dbReference>
<dbReference type="EMBL" id="ASSJ01000017">
    <property type="protein sequence ID" value="ERN42451.1"/>
    <property type="molecule type" value="Genomic_DNA"/>
</dbReference>
<evidence type="ECO:0000313" key="3">
    <source>
        <dbReference type="EMBL" id="ERN42451.1"/>
    </source>
</evidence>
<dbReference type="SUPFAM" id="SSF50156">
    <property type="entry name" value="PDZ domain-like"/>
    <property type="match status" value="1"/>
</dbReference>
<dbReference type="GO" id="GO:0006508">
    <property type="term" value="P:proteolysis"/>
    <property type="evidence" value="ECO:0007669"/>
    <property type="project" value="UniProtKB-KW"/>
</dbReference>
<protein>
    <submittedName>
        <fullName evidence="3">Putative protease with the C-terminal PDZ domain protein</fullName>
    </submittedName>
</protein>
<keyword evidence="3" id="KW-0378">Hydrolase</keyword>
<dbReference type="Pfam" id="PF05299">
    <property type="entry name" value="Peptidase_M61"/>
    <property type="match status" value="1"/>
</dbReference>
<keyword evidence="4" id="KW-1185">Reference proteome</keyword>
<gene>
    <name evidence="3" type="ORF">KR51_00007580</name>
</gene>
<dbReference type="PIRSF" id="PIRSF016493">
    <property type="entry name" value="Glycyl_aminpptds"/>
    <property type="match status" value="1"/>
</dbReference>
<dbReference type="Gene3D" id="1.10.390.10">
    <property type="entry name" value="Neutral Protease Domain 2"/>
    <property type="match status" value="1"/>
</dbReference>
<comment type="caution">
    <text evidence="3">The sequence shown here is derived from an EMBL/GenBank/DDBJ whole genome shotgun (WGS) entry which is preliminary data.</text>
</comment>
<evidence type="ECO:0000259" key="1">
    <source>
        <dbReference type="Pfam" id="PF05299"/>
    </source>
</evidence>
<evidence type="ECO:0000313" key="4">
    <source>
        <dbReference type="Proteomes" id="UP000016960"/>
    </source>
</evidence>
<dbReference type="STRING" id="582515.KR51_00007580"/>
<sequence length="595" mass="66519">MTDATAVRAPDATEVAPQLTYEVAMPEPASHLFVVTLYARGWRDPHLDLKMAAWTPGSYLLREYARHVQDLSATVAGRPATGQKLGKNHWQIAIGKEGASDVAIRYRVYANDLTVRTNHLDATHGYFNPAALLMFVPGWEQQPARITIRPPAGWQISTPLPAVQGAANTFIAADFDTLVDSPFEIGTHRTFEFEAGGKPHELAIWGQGNANPEQIVADTQKLIETEAEIFGGLPYDRYLFLLHLSGSGYGGLEHKNACSLNYPRLGFRARDKYNRFMQLVAHEFFHLWNVKRIRPKELETFDYERENYTTALWFCEGTTSYYDAIIPLRAGVYDAKTCLENLSKDISRYFATPGRAVQPLGESSFDAWIKLYRRDAFSDNNQISYYLKGELVSFQLDLLARSRSDNQRSLDNVMRALWEQFGRDEIGFTTDELETLIATAIGTDLSDFFARYVRGLDELPLDDYLAPFGLKLRPVLDDDPAPYLGLKVVNEGGKNIIKFVDASSPAGKVGFDAGDELLAVAGLRATADRLSDRLKDFQPGAAIAVTVFHQDELVEHRVTLAEPQPSGYKIAAIAEPTDDQIRLCRGWLGVEPNQL</sequence>
<name>U5DL89_9CHRO</name>
<dbReference type="InterPro" id="IPR036034">
    <property type="entry name" value="PDZ_sf"/>
</dbReference>
<dbReference type="Proteomes" id="UP000016960">
    <property type="component" value="Unassembled WGS sequence"/>
</dbReference>
<dbReference type="eggNOG" id="COG3975">
    <property type="taxonomic scope" value="Bacteria"/>
</dbReference>
<dbReference type="InterPro" id="IPR027268">
    <property type="entry name" value="Peptidase_M4/M1_CTD_sf"/>
</dbReference>